<name>A0A9N8E821_9STRA</name>
<gene>
    <name evidence="5" type="ORF">SEMRO_650_G181360.1</name>
</gene>
<proteinExistence type="predicted"/>
<dbReference type="AlphaFoldDB" id="A0A9N8E821"/>
<organism evidence="5 6">
    <name type="scientific">Seminavis robusta</name>
    <dbReference type="NCBI Taxonomy" id="568900"/>
    <lineage>
        <taxon>Eukaryota</taxon>
        <taxon>Sar</taxon>
        <taxon>Stramenopiles</taxon>
        <taxon>Ochrophyta</taxon>
        <taxon>Bacillariophyta</taxon>
        <taxon>Bacillariophyceae</taxon>
        <taxon>Bacillariophycidae</taxon>
        <taxon>Naviculales</taxon>
        <taxon>Naviculaceae</taxon>
        <taxon>Seminavis</taxon>
    </lineage>
</organism>
<dbReference type="SMART" id="SM00028">
    <property type="entry name" value="TPR"/>
    <property type="match status" value="10"/>
</dbReference>
<dbReference type="PANTHER" id="PTHR45641:SF19">
    <property type="entry name" value="NEPHROCYSTIN-3"/>
    <property type="match status" value="1"/>
</dbReference>
<dbReference type="InterPro" id="IPR000089">
    <property type="entry name" value="Biotin_lipoyl"/>
</dbReference>
<dbReference type="PANTHER" id="PTHR45641">
    <property type="entry name" value="TETRATRICOPEPTIDE REPEAT PROTEIN (AFU_ORTHOLOGUE AFUA_6G03870)"/>
    <property type="match status" value="1"/>
</dbReference>
<feature type="repeat" description="TPR" evidence="3">
    <location>
        <begin position="330"/>
        <end position="363"/>
    </location>
</feature>
<dbReference type="SUPFAM" id="SSF51230">
    <property type="entry name" value="Single hybrid motif"/>
    <property type="match status" value="1"/>
</dbReference>
<evidence type="ECO:0000256" key="2">
    <source>
        <dbReference type="ARBA" id="ARBA00022803"/>
    </source>
</evidence>
<dbReference type="InterPro" id="IPR019734">
    <property type="entry name" value="TPR_rpt"/>
</dbReference>
<comment type="caution">
    <text evidence="5">The sequence shown here is derived from an EMBL/GenBank/DDBJ whole genome shotgun (WGS) entry which is preliminary data.</text>
</comment>
<evidence type="ECO:0000259" key="4">
    <source>
        <dbReference type="Pfam" id="PF00364"/>
    </source>
</evidence>
<evidence type="ECO:0000313" key="5">
    <source>
        <dbReference type="EMBL" id="CAB9514379.1"/>
    </source>
</evidence>
<dbReference type="PROSITE" id="PS50005">
    <property type="entry name" value="TPR"/>
    <property type="match status" value="4"/>
</dbReference>
<keyword evidence="1" id="KW-0677">Repeat</keyword>
<dbReference type="Pfam" id="PF13424">
    <property type="entry name" value="TPR_12"/>
    <property type="match status" value="4"/>
</dbReference>
<dbReference type="Proteomes" id="UP001153069">
    <property type="component" value="Unassembled WGS sequence"/>
</dbReference>
<reference evidence="5" key="1">
    <citation type="submission" date="2020-06" db="EMBL/GenBank/DDBJ databases">
        <authorList>
            <consortium name="Plant Systems Biology data submission"/>
        </authorList>
    </citation>
    <scope>NUCLEOTIDE SEQUENCE</scope>
    <source>
        <strain evidence="5">D6</strain>
    </source>
</reference>
<feature type="repeat" description="TPR" evidence="3">
    <location>
        <begin position="415"/>
        <end position="448"/>
    </location>
</feature>
<accession>A0A9N8E821</accession>
<feature type="repeat" description="TPR" evidence="3">
    <location>
        <begin position="584"/>
        <end position="617"/>
    </location>
</feature>
<dbReference type="EMBL" id="CAICTM010000649">
    <property type="protein sequence ID" value="CAB9514379.1"/>
    <property type="molecule type" value="Genomic_DNA"/>
</dbReference>
<feature type="domain" description="Lipoyl-binding" evidence="4">
    <location>
        <begin position="80"/>
        <end position="135"/>
    </location>
</feature>
<dbReference type="Gene3D" id="1.25.40.10">
    <property type="entry name" value="Tetratricopeptide repeat domain"/>
    <property type="match status" value="3"/>
</dbReference>
<dbReference type="Gene3D" id="2.40.50.100">
    <property type="match status" value="1"/>
</dbReference>
<keyword evidence="2 3" id="KW-0802">TPR repeat</keyword>
<sequence>MIFRVFQRHGGRLASSSFPSKLLMQQKKAPPSYQFCLQQYSTSQWAAMPLKAVEVLSLGDASSSSSAAKKFKLLETPLLKGSFVEQGDIVGIVQQDENNDSSKTFEIPSPSTGRLVQVHMQVGDEIQVGDTLVTIDTDAVENAAQNATSHNASNATTTTTEPENAHVKELILHLQETRGELSDAHVQQLCKTITDIESLRAIASLLTERFPNTPLQMKALPFLETVLLRQQGQNSDNSQELLLEQATTHTDLGILLYRLGDLEAALTQLECALQQRKEALGGSHPELSATLIHIGAIKNQKNDLDGCFDAFSEAMTIQKEHLGDSHPLVAASLNNLGAICYHKGDFPKAIPYYQQALDIYRKQENGEQSSDTAGSYNNLAVAMKHTGDVTAAIDYCRKALTIRQTTLGVRHIDTATSHYCLGQIFSETRQYEAALEQLETALDIQTEHYGTPHHPTPATTHNHMGAIHYEQGEFQKALDSYQLALDAFSAALGNDVPQVADCHNNVGMSQAKLQQFDDALVSHEAAKQILEAKFGATHPTLAMTLANIGSVLKSKGHYDDALQHYRQSHPMLEATLGADHDMVGSSYNNMGQVLAMQGKLDDALTVYRAALNIFQKTLSEDHVFTGSIHYNIGLVLQQQSNKNEESKESYQRAYDIWRAALGPEHGQTIMAEQAMDQLGVVSGKAATSTERSD</sequence>
<feature type="repeat" description="TPR" evidence="3">
    <location>
        <begin position="458"/>
        <end position="491"/>
    </location>
</feature>
<evidence type="ECO:0000256" key="3">
    <source>
        <dbReference type="PROSITE-ProRule" id="PRU00339"/>
    </source>
</evidence>
<dbReference type="InterPro" id="IPR011053">
    <property type="entry name" value="Single_hybrid_motif"/>
</dbReference>
<keyword evidence="6" id="KW-1185">Reference proteome</keyword>
<dbReference type="OrthoDB" id="47749at2759"/>
<evidence type="ECO:0000313" key="6">
    <source>
        <dbReference type="Proteomes" id="UP001153069"/>
    </source>
</evidence>
<dbReference type="Pfam" id="PF13374">
    <property type="entry name" value="TPR_10"/>
    <property type="match status" value="2"/>
</dbReference>
<dbReference type="InterPro" id="IPR011990">
    <property type="entry name" value="TPR-like_helical_dom_sf"/>
</dbReference>
<dbReference type="SUPFAM" id="SSF48452">
    <property type="entry name" value="TPR-like"/>
    <property type="match status" value="2"/>
</dbReference>
<dbReference type="Pfam" id="PF00364">
    <property type="entry name" value="Biotin_lipoyl"/>
    <property type="match status" value="1"/>
</dbReference>
<protein>
    <submittedName>
        <fullName evidence="5">Involved in proper cytoplasmic distribution of mitochondria By similarity</fullName>
    </submittedName>
</protein>
<evidence type="ECO:0000256" key="1">
    <source>
        <dbReference type="ARBA" id="ARBA00022737"/>
    </source>
</evidence>